<sequence>MRFFSSGTFKGLTLAVLASVGISIAGPVLADSCWNHNGSLMRLQAQGNQRWLSYERPRGVLANAGVRQGTLLFNGVKNGNWYSGTARVFSKYCPGSPLEYFVEGPVRGDQLQVTVTGTREVYQRCRPTGRTTTDTLVFTYSHQC</sequence>
<comment type="caution">
    <text evidence="1">The sequence shown here is derived from an EMBL/GenBank/DDBJ whole genome shotgun (WGS) entry which is preliminary data.</text>
</comment>
<evidence type="ECO:0000313" key="2">
    <source>
        <dbReference type="Proteomes" id="UP001431221"/>
    </source>
</evidence>
<organism evidence="1 2">
    <name type="scientific">Roseibium sediminicola</name>
    <dbReference type="NCBI Taxonomy" id="2933272"/>
    <lineage>
        <taxon>Bacteria</taxon>
        <taxon>Pseudomonadati</taxon>
        <taxon>Pseudomonadota</taxon>
        <taxon>Alphaproteobacteria</taxon>
        <taxon>Hyphomicrobiales</taxon>
        <taxon>Stappiaceae</taxon>
        <taxon>Roseibium</taxon>
    </lineage>
</organism>
<dbReference type="EMBL" id="JALNMJ010000051">
    <property type="protein sequence ID" value="MCK7616220.1"/>
    <property type="molecule type" value="Genomic_DNA"/>
</dbReference>
<evidence type="ECO:0000313" key="1">
    <source>
        <dbReference type="EMBL" id="MCK7616220.1"/>
    </source>
</evidence>
<name>A0ABT0H3F2_9HYPH</name>
<keyword evidence="2" id="KW-1185">Reference proteome</keyword>
<dbReference type="RefSeq" id="WP_248160241.1">
    <property type="nucleotide sequence ID" value="NZ_JALNMJ010000051.1"/>
</dbReference>
<protein>
    <submittedName>
        <fullName evidence="1">Uncharacterized protein</fullName>
    </submittedName>
</protein>
<proteinExistence type="predicted"/>
<gene>
    <name evidence="1" type="ORF">M0H32_29100</name>
</gene>
<accession>A0ABT0H3F2</accession>
<dbReference type="Proteomes" id="UP001431221">
    <property type="component" value="Unassembled WGS sequence"/>
</dbReference>
<reference evidence="1" key="1">
    <citation type="submission" date="2022-04" db="EMBL/GenBank/DDBJ databases">
        <title>Roseibium sp. CAU 1639 isolated from mud.</title>
        <authorList>
            <person name="Kim W."/>
        </authorList>
    </citation>
    <scope>NUCLEOTIDE SEQUENCE</scope>
    <source>
        <strain evidence="1">CAU 1639</strain>
    </source>
</reference>